<dbReference type="GO" id="GO:0061927">
    <property type="term" value="C:TOC-TIC supercomplex I"/>
    <property type="evidence" value="ECO:0007669"/>
    <property type="project" value="TreeGrafter"/>
</dbReference>
<keyword evidence="1" id="KW-0812">Transmembrane</keyword>
<gene>
    <name evidence="2" type="ORF">B296_00030248</name>
</gene>
<keyword evidence="1" id="KW-0472">Membrane</keyword>
<sequence length="290" mass="30318">SSSSSPFRILPRLPPRRFRRHGRCRLSLLRCSVSDAPAVDPSVFGGPKELSGPQALVCALPPPVRMASSAVLAVAAMAAGFGLGLRVGGSKVAGIGGAAVLGVAGGAAVYALNSKIPEVAAINLHNLVAGYDDPTELTKDEVAAIVEKYGVNKQDDAFKAEICDLYSRFVSSVLPPGSENLKGYEVEMIIRFKEALGIDDPDAASVHVEIGRHIYRQRLGWLSSSYGLTLATKLDGAQVGTVLAMGRNLASAFAGAEQDISCSARRSSLKGIVVSETSSGKNTKRKVAPT</sequence>
<keyword evidence="1" id="KW-1133">Transmembrane helix</keyword>
<comment type="caution">
    <text evidence="2">The sequence shown here is derived from an EMBL/GenBank/DDBJ whole genome shotgun (WGS) entry which is preliminary data.</text>
</comment>
<dbReference type="InterPro" id="IPR031610">
    <property type="entry name" value="TIC110"/>
</dbReference>
<feature type="transmembrane region" description="Helical" evidence="1">
    <location>
        <begin position="66"/>
        <end position="85"/>
    </location>
</feature>
<dbReference type="GO" id="GO:0045037">
    <property type="term" value="P:protein import into chloroplast stroma"/>
    <property type="evidence" value="ECO:0007669"/>
    <property type="project" value="TreeGrafter"/>
</dbReference>
<evidence type="ECO:0000313" key="2">
    <source>
        <dbReference type="EMBL" id="RRT48622.1"/>
    </source>
</evidence>
<dbReference type="PANTHER" id="PTHR34935:SF3">
    <property type="entry name" value="PROTEIN TIC110, CHLOROPLASTIC"/>
    <property type="match status" value="1"/>
</dbReference>
<name>A0A426YA37_ENSVE</name>
<feature type="transmembrane region" description="Helical" evidence="1">
    <location>
        <begin position="92"/>
        <end position="112"/>
    </location>
</feature>
<accession>A0A426YA37</accession>
<reference evidence="2 3" key="1">
    <citation type="journal article" date="2014" name="Agronomy (Basel)">
        <title>A Draft Genome Sequence for Ensete ventricosum, the Drought-Tolerant Tree Against Hunger.</title>
        <authorList>
            <person name="Harrison J."/>
            <person name="Moore K.A."/>
            <person name="Paszkiewicz K."/>
            <person name="Jones T."/>
            <person name="Grant M."/>
            <person name="Ambacheew D."/>
            <person name="Muzemil S."/>
            <person name="Studholme D.J."/>
        </authorList>
    </citation>
    <scope>NUCLEOTIDE SEQUENCE [LARGE SCALE GENOMIC DNA]</scope>
</reference>
<protein>
    <submittedName>
        <fullName evidence="2">Uncharacterized protein</fullName>
    </submittedName>
</protein>
<dbReference type="PANTHER" id="PTHR34935">
    <property type="entry name" value="PROTEIN TIC110, CHLOROPLASTIC"/>
    <property type="match status" value="1"/>
</dbReference>
<feature type="non-terminal residue" evidence="2">
    <location>
        <position position="1"/>
    </location>
</feature>
<dbReference type="Pfam" id="PF16940">
    <property type="entry name" value="Tic110"/>
    <property type="match status" value="1"/>
</dbReference>
<dbReference type="AlphaFoldDB" id="A0A426YA37"/>
<dbReference type="Proteomes" id="UP000287651">
    <property type="component" value="Unassembled WGS sequence"/>
</dbReference>
<dbReference type="EMBL" id="AMZH03013838">
    <property type="protein sequence ID" value="RRT48622.1"/>
    <property type="molecule type" value="Genomic_DNA"/>
</dbReference>
<organism evidence="2 3">
    <name type="scientific">Ensete ventricosum</name>
    <name type="common">Abyssinian banana</name>
    <name type="synonym">Musa ensete</name>
    <dbReference type="NCBI Taxonomy" id="4639"/>
    <lineage>
        <taxon>Eukaryota</taxon>
        <taxon>Viridiplantae</taxon>
        <taxon>Streptophyta</taxon>
        <taxon>Embryophyta</taxon>
        <taxon>Tracheophyta</taxon>
        <taxon>Spermatophyta</taxon>
        <taxon>Magnoliopsida</taxon>
        <taxon>Liliopsida</taxon>
        <taxon>Zingiberales</taxon>
        <taxon>Musaceae</taxon>
        <taxon>Ensete</taxon>
    </lineage>
</organism>
<evidence type="ECO:0000313" key="3">
    <source>
        <dbReference type="Proteomes" id="UP000287651"/>
    </source>
</evidence>
<evidence type="ECO:0000256" key="1">
    <source>
        <dbReference type="SAM" id="Phobius"/>
    </source>
</evidence>
<proteinExistence type="predicted"/>